<sequence length="65" mass="7736">MKNVFRLIKNFFIGIWDFIFYLIGAPYEEQAKKLKWDEKDAAFRGPENPKTKTIHYRANKVSKPS</sequence>
<gene>
    <name evidence="2" type="ORF">PF327_03590</name>
</gene>
<reference evidence="2" key="1">
    <citation type="submission" date="2023-01" db="EMBL/GenBank/DDBJ databases">
        <title>Sulfurovum sp. XTW-4 genome assembly.</title>
        <authorList>
            <person name="Wang J."/>
        </authorList>
    </citation>
    <scope>NUCLEOTIDE SEQUENCE</scope>
    <source>
        <strain evidence="2">XTW-4</strain>
    </source>
</reference>
<keyword evidence="1" id="KW-0812">Transmembrane</keyword>
<dbReference type="RefSeq" id="WP_289401380.1">
    <property type="nucleotide sequence ID" value="NZ_JAQIBC010000002.1"/>
</dbReference>
<organism evidence="2 3">
    <name type="scientific">Sulfurovum xiamenensis</name>
    <dbReference type="NCBI Taxonomy" id="3019066"/>
    <lineage>
        <taxon>Bacteria</taxon>
        <taxon>Pseudomonadati</taxon>
        <taxon>Campylobacterota</taxon>
        <taxon>Epsilonproteobacteria</taxon>
        <taxon>Campylobacterales</taxon>
        <taxon>Sulfurovaceae</taxon>
        <taxon>Sulfurovum</taxon>
    </lineage>
</organism>
<comment type="caution">
    <text evidence="2">The sequence shown here is derived from an EMBL/GenBank/DDBJ whole genome shotgun (WGS) entry which is preliminary data.</text>
</comment>
<keyword evidence="3" id="KW-1185">Reference proteome</keyword>
<keyword evidence="1" id="KW-0472">Membrane</keyword>
<name>A0ABT7QRU5_9BACT</name>
<evidence type="ECO:0000313" key="2">
    <source>
        <dbReference type="EMBL" id="MDM5263269.1"/>
    </source>
</evidence>
<dbReference type="Proteomes" id="UP001169066">
    <property type="component" value="Unassembled WGS sequence"/>
</dbReference>
<evidence type="ECO:0000313" key="3">
    <source>
        <dbReference type="Proteomes" id="UP001169066"/>
    </source>
</evidence>
<feature type="transmembrane region" description="Helical" evidence="1">
    <location>
        <begin position="7"/>
        <end position="27"/>
    </location>
</feature>
<protein>
    <submittedName>
        <fullName evidence="2">Uncharacterized protein</fullName>
    </submittedName>
</protein>
<dbReference type="EMBL" id="JAQIBC010000002">
    <property type="protein sequence ID" value="MDM5263269.1"/>
    <property type="molecule type" value="Genomic_DNA"/>
</dbReference>
<accession>A0ABT7QRU5</accession>
<evidence type="ECO:0000256" key="1">
    <source>
        <dbReference type="SAM" id="Phobius"/>
    </source>
</evidence>
<keyword evidence="1" id="KW-1133">Transmembrane helix</keyword>
<proteinExistence type="predicted"/>